<dbReference type="PROSITE" id="PS51819">
    <property type="entry name" value="VOC"/>
    <property type="match status" value="2"/>
</dbReference>
<dbReference type="SUPFAM" id="SSF54593">
    <property type="entry name" value="Glyoxalase/Bleomycin resistance protein/Dihydroxybiphenyl dioxygenase"/>
    <property type="match status" value="2"/>
</dbReference>
<dbReference type="InterPro" id="IPR004360">
    <property type="entry name" value="Glyas_Fos-R_dOase_dom"/>
</dbReference>
<feature type="domain" description="VOC" evidence="1">
    <location>
        <begin position="12"/>
        <end position="129"/>
    </location>
</feature>
<evidence type="ECO:0000313" key="2">
    <source>
        <dbReference type="EMBL" id="ATB35596.1"/>
    </source>
</evidence>
<dbReference type="AlphaFoldDB" id="A0A250IXG5"/>
<organism evidence="2 3">
    <name type="scientific">Cystobacter fuscus</name>
    <dbReference type="NCBI Taxonomy" id="43"/>
    <lineage>
        <taxon>Bacteria</taxon>
        <taxon>Pseudomonadati</taxon>
        <taxon>Myxococcota</taxon>
        <taxon>Myxococcia</taxon>
        <taxon>Myxococcales</taxon>
        <taxon>Cystobacterineae</taxon>
        <taxon>Archangiaceae</taxon>
        <taxon>Cystobacter</taxon>
    </lineage>
</organism>
<dbReference type="EMBL" id="CP022098">
    <property type="protein sequence ID" value="ATB35596.1"/>
    <property type="molecule type" value="Genomic_DNA"/>
</dbReference>
<gene>
    <name evidence="2" type="ORF">CYFUS_001010</name>
</gene>
<dbReference type="Proteomes" id="UP000217257">
    <property type="component" value="Chromosome"/>
</dbReference>
<dbReference type="Gene3D" id="3.10.180.10">
    <property type="entry name" value="2,3-Dihydroxybiphenyl 1,2-Dioxygenase, domain 1"/>
    <property type="match status" value="2"/>
</dbReference>
<feature type="domain" description="VOC" evidence="1">
    <location>
        <begin position="143"/>
        <end position="265"/>
    </location>
</feature>
<dbReference type="Pfam" id="PF18029">
    <property type="entry name" value="Glyoxalase_6"/>
    <property type="match status" value="1"/>
</dbReference>
<dbReference type="InterPro" id="IPR052164">
    <property type="entry name" value="Anthracycline_SecMetBiosynth"/>
</dbReference>
<dbReference type="RefSeq" id="WP_095984199.1">
    <property type="nucleotide sequence ID" value="NZ_CP022098.1"/>
</dbReference>
<evidence type="ECO:0000313" key="3">
    <source>
        <dbReference type="Proteomes" id="UP000217257"/>
    </source>
</evidence>
<dbReference type="CDD" id="cd07247">
    <property type="entry name" value="SgaA_N_like"/>
    <property type="match status" value="2"/>
</dbReference>
<sequence>MTEPSSKNDTGRFVWYELLSTDPQGALAFYVEVVGWKTQPFEVGGDGDYRMWVGGQGPLGGVTALPEPAKKLGASSYWQANVQVANVDETVAEVKRLGGQVYVKEDVPSVGRIAVIADPQGAVIAVFTPAADVQSHDVAKQGEFSWHELYTTDHEAAFTFYERIVGWERLGEFDMGAMGKYLLWGRNGKQLGGMLTLPKGMKTPDGRDVPPSWMYYVTVEDLDAAVARATAKGARVLNGPMEVPGGQRIVQLMDPQGAAFALTTPPTSR</sequence>
<protein>
    <submittedName>
        <fullName evidence="2">Doxorubicin biosynthesis enzyme DnrV</fullName>
    </submittedName>
</protein>
<dbReference type="KEGG" id="cfus:CYFUS_001010"/>
<dbReference type="Pfam" id="PF00903">
    <property type="entry name" value="Glyoxalase"/>
    <property type="match status" value="1"/>
</dbReference>
<name>A0A250IXG5_9BACT</name>
<dbReference type="InterPro" id="IPR029068">
    <property type="entry name" value="Glyas_Bleomycin-R_OHBP_Dase"/>
</dbReference>
<reference evidence="2 3" key="1">
    <citation type="submission" date="2017-06" db="EMBL/GenBank/DDBJ databases">
        <title>Sequencing and comparative analysis of myxobacterial genomes.</title>
        <authorList>
            <person name="Rupp O."/>
            <person name="Goesmann A."/>
            <person name="Sogaard-Andersen L."/>
        </authorList>
    </citation>
    <scope>NUCLEOTIDE SEQUENCE [LARGE SCALE GENOMIC DNA]</scope>
    <source>
        <strain evidence="2 3">DSM 52655</strain>
    </source>
</reference>
<accession>A0A250IXG5</accession>
<dbReference type="PANTHER" id="PTHR33993:SF14">
    <property type="entry name" value="GB|AAF24581.1"/>
    <property type="match status" value="1"/>
</dbReference>
<dbReference type="InterPro" id="IPR041581">
    <property type="entry name" value="Glyoxalase_6"/>
</dbReference>
<dbReference type="InterPro" id="IPR037523">
    <property type="entry name" value="VOC_core"/>
</dbReference>
<dbReference type="PANTHER" id="PTHR33993">
    <property type="entry name" value="GLYOXALASE-RELATED"/>
    <property type="match status" value="1"/>
</dbReference>
<evidence type="ECO:0000259" key="1">
    <source>
        <dbReference type="PROSITE" id="PS51819"/>
    </source>
</evidence>
<proteinExistence type="predicted"/>